<name>A0A4V2VRI7_9BURK</name>
<gene>
    <name evidence="1" type="ORF">EV686_105190</name>
</gene>
<reference evidence="1 2" key="1">
    <citation type="submission" date="2019-03" db="EMBL/GenBank/DDBJ databases">
        <title>Genomic Encyclopedia of Type Strains, Phase IV (KMG-IV): sequencing the most valuable type-strain genomes for metagenomic binning, comparative biology and taxonomic classification.</title>
        <authorList>
            <person name="Goeker M."/>
        </authorList>
    </citation>
    <scope>NUCLEOTIDE SEQUENCE [LARGE SCALE GENOMIC DNA]</scope>
    <source>
        <strain evidence="1 2">DSM 100048</strain>
    </source>
</reference>
<dbReference type="EMBL" id="SMBX01000005">
    <property type="protein sequence ID" value="TCU98489.1"/>
    <property type="molecule type" value="Genomic_DNA"/>
</dbReference>
<dbReference type="RefSeq" id="WP_132477148.1">
    <property type="nucleotide sequence ID" value="NZ_JBHRVM010000001.1"/>
</dbReference>
<evidence type="ECO:0000313" key="1">
    <source>
        <dbReference type="EMBL" id="TCU98489.1"/>
    </source>
</evidence>
<dbReference type="InterPro" id="IPR021853">
    <property type="entry name" value="DUF3460"/>
</dbReference>
<evidence type="ECO:0000313" key="2">
    <source>
        <dbReference type="Proteomes" id="UP000294692"/>
    </source>
</evidence>
<sequence>MAKNYESEVTQFLKQLKEKDPALESRQLAGRARLWDKALDSELQEGYRAAKVPQQPYVYYQNTQA</sequence>
<dbReference type="Pfam" id="PF11943">
    <property type="entry name" value="DUF3460"/>
    <property type="match status" value="1"/>
</dbReference>
<dbReference type="Proteomes" id="UP000294692">
    <property type="component" value="Unassembled WGS sequence"/>
</dbReference>
<comment type="caution">
    <text evidence="1">The sequence shown here is derived from an EMBL/GenBank/DDBJ whole genome shotgun (WGS) entry which is preliminary data.</text>
</comment>
<keyword evidence="2" id="KW-1185">Reference proteome</keyword>
<accession>A0A4V2VRI7</accession>
<proteinExistence type="predicted"/>
<dbReference type="OrthoDB" id="5296692at2"/>
<protein>
    <submittedName>
        <fullName evidence="1">Uncharacterized protein DUF3460</fullName>
    </submittedName>
</protein>
<dbReference type="AlphaFoldDB" id="A0A4V2VRI7"/>
<organism evidence="1 2">
    <name type="scientific">Paracandidimonas soli</name>
    <dbReference type="NCBI Taxonomy" id="1917182"/>
    <lineage>
        <taxon>Bacteria</taxon>
        <taxon>Pseudomonadati</taxon>
        <taxon>Pseudomonadota</taxon>
        <taxon>Betaproteobacteria</taxon>
        <taxon>Burkholderiales</taxon>
        <taxon>Alcaligenaceae</taxon>
        <taxon>Paracandidimonas</taxon>
    </lineage>
</organism>